<comment type="caution">
    <text evidence="1">The sequence shown here is derived from an EMBL/GenBank/DDBJ whole genome shotgun (WGS) entry which is preliminary data.</text>
</comment>
<proteinExistence type="predicted"/>
<gene>
    <name evidence="1" type="ORF">HPB48_023574</name>
</gene>
<dbReference type="Proteomes" id="UP000821853">
    <property type="component" value="Unassembled WGS sequence"/>
</dbReference>
<accession>A0A9J6H893</accession>
<sequence>MIETLSHFSQQVGRMLARVANRRQGMPESILLRRARTFIVAKFAYAIPYLELSKLEAPKVDALLRKTYKQALGLPPTTSTALFSALGAQNTVAKLQK</sequence>
<dbReference type="AlphaFoldDB" id="A0A9J6H893"/>
<evidence type="ECO:0000313" key="2">
    <source>
        <dbReference type="Proteomes" id="UP000821853"/>
    </source>
</evidence>
<protein>
    <submittedName>
        <fullName evidence="1">Uncharacterized protein</fullName>
    </submittedName>
</protein>
<reference evidence="1 2" key="1">
    <citation type="journal article" date="2020" name="Cell">
        <title>Large-Scale Comparative Analyses of Tick Genomes Elucidate Their Genetic Diversity and Vector Capacities.</title>
        <authorList>
            <consortium name="Tick Genome and Microbiome Consortium (TIGMIC)"/>
            <person name="Jia N."/>
            <person name="Wang J."/>
            <person name="Shi W."/>
            <person name="Du L."/>
            <person name="Sun Y."/>
            <person name="Zhan W."/>
            <person name="Jiang J.F."/>
            <person name="Wang Q."/>
            <person name="Zhang B."/>
            <person name="Ji P."/>
            <person name="Bell-Sakyi L."/>
            <person name="Cui X.M."/>
            <person name="Yuan T.T."/>
            <person name="Jiang B.G."/>
            <person name="Yang W.F."/>
            <person name="Lam T.T."/>
            <person name="Chang Q.C."/>
            <person name="Ding S.J."/>
            <person name="Wang X.J."/>
            <person name="Zhu J.G."/>
            <person name="Ruan X.D."/>
            <person name="Zhao L."/>
            <person name="Wei J.T."/>
            <person name="Ye R.Z."/>
            <person name="Que T.C."/>
            <person name="Du C.H."/>
            <person name="Zhou Y.H."/>
            <person name="Cheng J.X."/>
            <person name="Dai P.F."/>
            <person name="Guo W.B."/>
            <person name="Han X.H."/>
            <person name="Huang E.J."/>
            <person name="Li L.F."/>
            <person name="Wei W."/>
            <person name="Gao Y.C."/>
            <person name="Liu J.Z."/>
            <person name="Shao H.Z."/>
            <person name="Wang X."/>
            <person name="Wang C.C."/>
            <person name="Yang T.C."/>
            <person name="Huo Q.B."/>
            <person name="Li W."/>
            <person name="Chen H.Y."/>
            <person name="Chen S.E."/>
            <person name="Zhou L.G."/>
            <person name="Ni X.B."/>
            <person name="Tian J.H."/>
            <person name="Sheng Y."/>
            <person name="Liu T."/>
            <person name="Pan Y.S."/>
            <person name="Xia L.Y."/>
            <person name="Li J."/>
            <person name="Zhao F."/>
            <person name="Cao W.C."/>
        </authorList>
    </citation>
    <scope>NUCLEOTIDE SEQUENCE [LARGE SCALE GENOMIC DNA]</scope>
    <source>
        <strain evidence="1">HaeL-2018</strain>
    </source>
</reference>
<name>A0A9J6H893_HAELO</name>
<dbReference type="VEuPathDB" id="VectorBase:HLOH_061087"/>
<keyword evidence="2" id="KW-1185">Reference proteome</keyword>
<dbReference type="EMBL" id="JABSTR010000704">
    <property type="protein sequence ID" value="KAH9382941.1"/>
    <property type="molecule type" value="Genomic_DNA"/>
</dbReference>
<organism evidence="1 2">
    <name type="scientific">Haemaphysalis longicornis</name>
    <name type="common">Bush tick</name>
    <dbReference type="NCBI Taxonomy" id="44386"/>
    <lineage>
        <taxon>Eukaryota</taxon>
        <taxon>Metazoa</taxon>
        <taxon>Ecdysozoa</taxon>
        <taxon>Arthropoda</taxon>
        <taxon>Chelicerata</taxon>
        <taxon>Arachnida</taxon>
        <taxon>Acari</taxon>
        <taxon>Parasitiformes</taxon>
        <taxon>Ixodida</taxon>
        <taxon>Ixodoidea</taxon>
        <taxon>Ixodidae</taxon>
        <taxon>Haemaphysalinae</taxon>
        <taxon>Haemaphysalis</taxon>
    </lineage>
</organism>
<evidence type="ECO:0000313" key="1">
    <source>
        <dbReference type="EMBL" id="KAH9382941.1"/>
    </source>
</evidence>